<evidence type="ECO:0000313" key="2">
    <source>
        <dbReference type="EMBL" id="TPW75750.1"/>
    </source>
</evidence>
<accession>A0A506Y2C5</accession>
<dbReference type="InterPro" id="IPR010852">
    <property type="entry name" value="ABATE"/>
</dbReference>
<dbReference type="Gene3D" id="1.10.3300.10">
    <property type="entry name" value="Jann2411-like domain"/>
    <property type="match status" value="1"/>
</dbReference>
<dbReference type="InterPro" id="IPR023286">
    <property type="entry name" value="ABATE_dom_sf"/>
</dbReference>
<dbReference type="AlphaFoldDB" id="A0A506Y2C5"/>
<reference evidence="2 3" key="1">
    <citation type="submission" date="2019-06" db="EMBL/GenBank/DDBJ databases">
        <authorList>
            <person name="Li F."/>
        </authorList>
    </citation>
    <scope>NUCLEOTIDE SEQUENCE [LARGE SCALE GENOMIC DNA]</scope>
    <source>
        <strain evidence="2 3">10F1D-1</strain>
    </source>
</reference>
<dbReference type="InterPro" id="IPR021005">
    <property type="entry name" value="Znf_CGNR"/>
</dbReference>
<evidence type="ECO:0000313" key="3">
    <source>
        <dbReference type="Proteomes" id="UP000316252"/>
    </source>
</evidence>
<dbReference type="SUPFAM" id="SSF160904">
    <property type="entry name" value="Jann2411-like"/>
    <property type="match status" value="1"/>
</dbReference>
<organism evidence="2 3">
    <name type="scientific">Schumannella soli</name>
    <dbReference type="NCBI Taxonomy" id="2590779"/>
    <lineage>
        <taxon>Bacteria</taxon>
        <taxon>Bacillati</taxon>
        <taxon>Actinomycetota</taxon>
        <taxon>Actinomycetes</taxon>
        <taxon>Micrococcales</taxon>
        <taxon>Microbacteriaceae</taxon>
        <taxon>Schumannella</taxon>
    </lineage>
</organism>
<keyword evidence="3" id="KW-1185">Reference proteome</keyword>
<evidence type="ECO:0000259" key="1">
    <source>
        <dbReference type="Pfam" id="PF11706"/>
    </source>
</evidence>
<feature type="domain" description="Zinc finger CGNR" evidence="1">
    <location>
        <begin position="139"/>
        <end position="180"/>
    </location>
</feature>
<dbReference type="Pfam" id="PF11706">
    <property type="entry name" value="zf-CGNR"/>
    <property type="match status" value="1"/>
</dbReference>
<dbReference type="Proteomes" id="UP000316252">
    <property type="component" value="Unassembled WGS sequence"/>
</dbReference>
<protein>
    <submittedName>
        <fullName evidence="2">RNA-binding protein</fullName>
    </submittedName>
</protein>
<comment type="caution">
    <text evidence="2">The sequence shown here is derived from an EMBL/GenBank/DDBJ whole genome shotgun (WGS) entry which is preliminary data.</text>
</comment>
<gene>
    <name evidence="2" type="ORF">FJ657_07710</name>
</gene>
<dbReference type="Pfam" id="PF07336">
    <property type="entry name" value="ABATE"/>
    <property type="match status" value="1"/>
</dbReference>
<dbReference type="OrthoDB" id="3531194at2"/>
<proteinExistence type="predicted"/>
<dbReference type="PANTHER" id="PTHR35525">
    <property type="entry name" value="BLL6575 PROTEIN"/>
    <property type="match status" value="1"/>
</dbReference>
<dbReference type="RefSeq" id="WP_141163110.1">
    <property type="nucleotide sequence ID" value="NZ_VHQG01000002.1"/>
</dbReference>
<dbReference type="PANTHER" id="PTHR35525:SF3">
    <property type="entry name" value="BLL6575 PROTEIN"/>
    <property type="match status" value="1"/>
</dbReference>
<name>A0A506Y2C5_9MICO</name>
<dbReference type="EMBL" id="VHQG01000002">
    <property type="protein sequence ID" value="TPW75750.1"/>
    <property type="molecule type" value="Genomic_DNA"/>
</dbReference>
<sequence length="186" mass="20949">MRFTDDTHDALEFVVALVNTASGASASGEDELATVDQLEWLLDEHTYSGRRDGDEPELVDVQATRDRLRRFWSFTPETAVRQVNSMLTRAKAVPQLVRHDGLDWHLHATEQDAPLAERIEVEASLAFVDVIRGSAMDQLRRCEADGCEGVFIDFSRNGSKRFCSLRCGNRMNVAAYRERQSEQTSG</sequence>